<evidence type="ECO:0000313" key="11">
    <source>
        <dbReference type="EMBL" id="HGQ77057.1"/>
    </source>
</evidence>
<keyword evidence="3 9" id="KW-0540">Nuclease</keyword>
<comment type="function">
    <text evidence="9">CRISPR (clustered regularly interspaced short palindromic repeat), is an adaptive immune system that provides protection against mobile genetic elements (viruses, transposable elements and conjugative plasmids). CRISPR clusters contain sequences complementary to antecedent mobile elements and target invading nucleic acids. CRISPR clusters are transcribed and processed into CRISPR RNA (crRNA). Functions as a ssRNA-specific endoribonuclease. Involved in the integration of spacer DNA into the CRISPR cassette.</text>
</comment>
<feature type="binding site" evidence="9">
    <location>
        <position position="8"/>
    </location>
    <ligand>
        <name>Mg(2+)</name>
        <dbReference type="ChEBI" id="CHEBI:18420"/>
        <note>catalytic</note>
    </ligand>
</feature>
<name>A0A172T149_FERPE</name>
<dbReference type="KEGG" id="fng:JM64_00810"/>
<dbReference type="GO" id="GO:0051607">
    <property type="term" value="P:defense response to virus"/>
    <property type="evidence" value="ECO:0007669"/>
    <property type="project" value="UniProtKB-UniRule"/>
</dbReference>
<dbReference type="EMBL" id="DTBH01000087">
    <property type="protein sequence ID" value="HGQ77057.1"/>
    <property type="molecule type" value="Genomic_DNA"/>
</dbReference>
<dbReference type="Proteomes" id="UP000077096">
    <property type="component" value="Chromosome"/>
</dbReference>
<comment type="subunit">
    <text evidence="9">Homodimer, forms a heterotetramer with a Cas1 homodimer.</text>
</comment>
<evidence type="ECO:0000256" key="3">
    <source>
        <dbReference type="ARBA" id="ARBA00022722"/>
    </source>
</evidence>
<evidence type="ECO:0000256" key="9">
    <source>
        <dbReference type="HAMAP-Rule" id="MF_01471"/>
    </source>
</evidence>
<evidence type="ECO:0000256" key="1">
    <source>
        <dbReference type="ARBA" id="ARBA00001946"/>
    </source>
</evidence>
<evidence type="ECO:0000256" key="8">
    <source>
        <dbReference type="ARBA" id="ARBA00023118"/>
    </source>
</evidence>
<dbReference type="EMBL" id="DSZT01000054">
    <property type="protein sequence ID" value="HGU41631.1"/>
    <property type="molecule type" value="Genomic_DNA"/>
</dbReference>
<evidence type="ECO:0000313" key="12">
    <source>
        <dbReference type="EMBL" id="HGU41631.1"/>
    </source>
</evidence>
<organism evidence="10 13">
    <name type="scientific">Fervidobacterium pennivorans</name>
    <dbReference type="NCBI Taxonomy" id="93466"/>
    <lineage>
        <taxon>Bacteria</taxon>
        <taxon>Thermotogati</taxon>
        <taxon>Thermotogota</taxon>
        <taxon>Thermotogae</taxon>
        <taxon>Thermotogales</taxon>
        <taxon>Fervidobacteriaceae</taxon>
        <taxon>Fervidobacterium</taxon>
    </lineage>
</organism>
<keyword evidence="6 9" id="KW-0378">Hydrolase</keyword>
<sequence length="87" mass="10293">MYVIMVYDVNVKRVNKVLKIGRKYLNWTLRSVLEGLLTEELYENLKEEIMRVINTEEDAVYFYLIDTYNAPHKTIIGATPGEFNFIE</sequence>
<dbReference type="CDD" id="cd09725">
    <property type="entry name" value="Cas2_I_II_III"/>
    <property type="match status" value="1"/>
</dbReference>
<dbReference type="SUPFAM" id="SSF143430">
    <property type="entry name" value="TTP0101/SSO1404-like"/>
    <property type="match status" value="1"/>
</dbReference>
<evidence type="ECO:0000313" key="10">
    <source>
        <dbReference type="EMBL" id="ANE40725.1"/>
    </source>
</evidence>
<keyword evidence="4 9" id="KW-0479">Metal-binding</keyword>
<dbReference type="Pfam" id="PF09827">
    <property type="entry name" value="CRISPR_Cas2"/>
    <property type="match status" value="1"/>
</dbReference>
<dbReference type="EC" id="3.1.-.-" evidence="9"/>
<dbReference type="HAMAP" id="MF_01471">
    <property type="entry name" value="Cas2"/>
    <property type="match status" value="1"/>
</dbReference>
<dbReference type="GO" id="GO:0004521">
    <property type="term" value="F:RNA endonuclease activity"/>
    <property type="evidence" value="ECO:0007669"/>
    <property type="project" value="InterPro"/>
</dbReference>
<evidence type="ECO:0000256" key="6">
    <source>
        <dbReference type="ARBA" id="ARBA00022801"/>
    </source>
</evidence>
<dbReference type="AlphaFoldDB" id="A0A172T149"/>
<evidence type="ECO:0000256" key="4">
    <source>
        <dbReference type="ARBA" id="ARBA00022723"/>
    </source>
</evidence>
<dbReference type="PANTHER" id="PTHR34405">
    <property type="entry name" value="CRISPR-ASSOCIATED ENDORIBONUCLEASE CAS2"/>
    <property type="match status" value="1"/>
</dbReference>
<dbReference type="GO" id="GO:0043571">
    <property type="term" value="P:maintenance of CRISPR repeat elements"/>
    <property type="evidence" value="ECO:0007669"/>
    <property type="project" value="UniProtKB-UniRule"/>
</dbReference>
<dbReference type="PATRIC" id="fig|93466.3.peg.188"/>
<dbReference type="InterPro" id="IPR019199">
    <property type="entry name" value="Virulence_VapD/CRISPR_Cas2"/>
</dbReference>
<keyword evidence="8 9" id="KW-0051">Antiviral defense</keyword>
<keyword evidence="5 9" id="KW-0255">Endonuclease</keyword>
<keyword evidence="7 9" id="KW-0460">Magnesium</keyword>
<dbReference type="GO" id="GO:0046872">
    <property type="term" value="F:metal ion binding"/>
    <property type="evidence" value="ECO:0007669"/>
    <property type="project" value="UniProtKB-UniRule"/>
</dbReference>
<comment type="similarity">
    <text evidence="2 9">Belongs to the CRISPR-associated endoribonuclease Cas2 protein family.</text>
</comment>
<reference evidence="11" key="2">
    <citation type="journal article" date="2020" name="mSystems">
        <title>Genome- and Community-Level Interaction Insights into Carbon Utilization and Element Cycling Functions of Hydrothermarchaeota in Hydrothermal Sediment.</title>
        <authorList>
            <person name="Zhou Z."/>
            <person name="Liu Y."/>
            <person name="Xu W."/>
            <person name="Pan J."/>
            <person name="Luo Z.H."/>
            <person name="Li M."/>
        </authorList>
    </citation>
    <scope>NUCLEOTIDE SEQUENCE [LARGE SCALE GENOMIC DNA]</scope>
    <source>
        <strain evidence="12">SpSt-604</strain>
        <strain evidence="11">SpSt-640</strain>
    </source>
</reference>
<evidence type="ECO:0000313" key="13">
    <source>
        <dbReference type="Proteomes" id="UP000077096"/>
    </source>
</evidence>
<accession>A0A172T149</accession>
<dbReference type="InterPro" id="IPR021127">
    <property type="entry name" value="CRISPR_associated_Cas2"/>
</dbReference>
<dbReference type="OMA" id="NTFKICK"/>
<protein>
    <recommendedName>
        <fullName evidence="9">CRISPR-associated endoribonuclease Cas2</fullName>
        <ecNumber evidence="9">3.1.-.-</ecNumber>
    </recommendedName>
</protein>
<dbReference type="PANTHER" id="PTHR34405:SF1">
    <property type="entry name" value="CRISPR-ASSOCIATED ENDORIBONUCLEASE CAS2"/>
    <property type="match status" value="1"/>
</dbReference>
<gene>
    <name evidence="9 11" type="primary">cas2</name>
    <name evidence="12" type="ORF">ENT72_01725</name>
    <name evidence="11" type="ORF">ENU12_03895</name>
    <name evidence="10" type="ORF">JM64_00810</name>
</gene>
<dbReference type="GO" id="GO:0016787">
    <property type="term" value="F:hydrolase activity"/>
    <property type="evidence" value="ECO:0007669"/>
    <property type="project" value="UniProtKB-KW"/>
</dbReference>
<dbReference type="Gene3D" id="3.30.70.240">
    <property type="match status" value="1"/>
</dbReference>
<evidence type="ECO:0000256" key="2">
    <source>
        <dbReference type="ARBA" id="ARBA00009959"/>
    </source>
</evidence>
<dbReference type="OrthoDB" id="279819at2"/>
<dbReference type="NCBIfam" id="TIGR01573">
    <property type="entry name" value="cas2"/>
    <property type="match status" value="1"/>
</dbReference>
<dbReference type="EMBL" id="CP011393">
    <property type="protein sequence ID" value="ANE40725.1"/>
    <property type="molecule type" value="Genomic_DNA"/>
</dbReference>
<reference evidence="10 13" key="1">
    <citation type="submission" date="2014-08" db="EMBL/GenBank/DDBJ databases">
        <title>Fervidobacterium pennivorans DYC genome.</title>
        <authorList>
            <person name="Wushke S."/>
        </authorList>
    </citation>
    <scope>NUCLEOTIDE SEQUENCE [LARGE SCALE GENOMIC DNA]</scope>
    <source>
        <strain evidence="10 13">DYC</strain>
    </source>
</reference>
<comment type="cofactor">
    <cofactor evidence="1 9">
        <name>Mg(2+)</name>
        <dbReference type="ChEBI" id="CHEBI:18420"/>
    </cofactor>
</comment>
<evidence type="ECO:0000256" key="7">
    <source>
        <dbReference type="ARBA" id="ARBA00022842"/>
    </source>
</evidence>
<proteinExistence type="inferred from homology"/>
<evidence type="ECO:0000256" key="5">
    <source>
        <dbReference type="ARBA" id="ARBA00022759"/>
    </source>
</evidence>